<evidence type="ECO:0000313" key="2">
    <source>
        <dbReference type="EMBL" id="GIP55204.1"/>
    </source>
</evidence>
<gene>
    <name evidence="2" type="ORF">J42TS3_42390</name>
</gene>
<sequence length="52" mass="6155">MQDDQKKNEWRNQIEGVGKVAAEQRNQVDQYRKDLHEKSPWVQDKKTGNGWG</sequence>
<keyword evidence="3" id="KW-1185">Reference proteome</keyword>
<reference evidence="2 3" key="1">
    <citation type="submission" date="2021-03" db="EMBL/GenBank/DDBJ databases">
        <title>Antimicrobial resistance genes in bacteria isolated from Japanese honey, and their potential for conferring macrolide and lincosamide resistance in the American foulbrood pathogen Paenibacillus larvae.</title>
        <authorList>
            <person name="Okamoto M."/>
            <person name="Kumagai M."/>
            <person name="Kanamori H."/>
            <person name="Takamatsu D."/>
        </authorList>
    </citation>
    <scope>NUCLEOTIDE SEQUENCE [LARGE SCALE GENOMIC DNA]</scope>
    <source>
        <strain evidence="2 3">J42TS3</strain>
    </source>
</reference>
<dbReference type="RefSeq" id="WP_213656240.1">
    <property type="nucleotide sequence ID" value="NZ_BOSL01000016.1"/>
</dbReference>
<evidence type="ECO:0000256" key="1">
    <source>
        <dbReference type="SAM" id="MobiDB-lite"/>
    </source>
</evidence>
<feature type="compositionally biased region" description="Basic and acidic residues" evidence="1">
    <location>
        <begin position="30"/>
        <end position="52"/>
    </location>
</feature>
<organism evidence="2 3">
    <name type="scientific">Paenibacillus vini</name>
    <dbReference type="NCBI Taxonomy" id="1476024"/>
    <lineage>
        <taxon>Bacteria</taxon>
        <taxon>Bacillati</taxon>
        <taxon>Bacillota</taxon>
        <taxon>Bacilli</taxon>
        <taxon>Bacillales</taxon>
        <taxon>Paenibacillaceae</taxon>
        <taxon>Paenibacillus</taxon>
    </lineage>
</organism>
<accession>A0ABQ4MGU2</accession>
<name>A0ABQ4MGU2_9BACL</name>
<dbReference type="Proteomes" id="UP000679992">
    <property type="component" value="Unassembled WGS sequence"/>
</dbReference>
<comment type="caution">
    <text evidence="2">The sequence shown here is derived from an EMBL/GenBank/DDBJ whole genome shotgun (WGS) entry which is preliminary data.</text>
</comment>
<feature type="region of interest" description="Disordered" evidence="1">
    <location>
        <begin position="1"/>
        <end position="52"/>
    </location>
</feature>
<evidence type="ECO:0000313" key="3">
    <source>
        <dbReference type="Proteomes" id="UP000679992"/>
    </source>
</evidence>
<protein>
    <submittedName>
        <fullName evidence="2">Uncharacterized protein</fullName>
    </submittedName>
</protein>
<feature type="compositionally biased region" description="Basic and acidic residues" evidence="1">
    <location>
        <begin position="1"/>
        <end position="12"/>
    </location>
</feature>
<dbReference type="EMBL" id="BOSL01000016">
    <property type="protein sequence ID" value="GIP55204.1"/>
    <property type="molecule type" value="Genomic_DNA"/>
</dbReference>
<proteinExistence type="predicted"/>